<dbReference type="Pfam" id="PF13337">
    <property type="entry name" value="BrxL_ATPase"/>
    <property type="match status" value="1"/>
</dbReference>
<dbReference type="InterPro" id="IPR014061">
    <property type="entry name" value="BrxL-like"/>
</dbReference>
<sequence length="360" mass="41491">MAGAWCNIRVDYDDSFKIGNRVYPFVIQRLEPVQVGRVDLREYLAGRAQFTRTEWIDVLIRTMGYESSHPVFTDRVKLLYLIRLIPLVESNYHMIELGPRQTGKSFSFTEFSPYGTLLAGGAVTVPKLFVSNTNPPRFGLVTQRDVVGFDEVAGSTFDAEQDKNLYKSYMENGQINRGTINVPGEAGFVFNGNINFDPRRSMQADHLFKPLPAGIADDTAFHDRWSAYLPGWEIPKLTPELFTRHVGFILDYTSELFHRELRRIGHYGALWERWFEATEGQWSARDRRSINRTFSGLTKLLFPSGEMEQDDARLMLRMAIELRLRVRVQLHKISPQEFPLTAFSYRDRDTGREESVTIEA</sequence>
<evidence type="ECO:0000313" key="1">
    <source>
        <dbReference type="EMBL" id="MBP1466456.1"/>
    </source>
</evidence>
<dbReference type="Proteomes" id="UP001193081">
    <property type="component" value="Unassembled WGS sequence"/>
</dbReference>
<dbReference type="EMBL" id="SIJK02000019">
    <property type="protein sequence ID" value="MBP1466456.1"/>
    <property type="molecule type" value="Genomic_DNA"/>
</dbReference>
<keyword evidence="2" id="KW-1185">Reference proteome</keyword>
<proteinExistence type="predicted"/>
<dbReference type="NCBIfam" id="TIGR02688">
    <property type="entry name" value="BREX system Lon protease-like protein BrxL"/>
    <property type="match status" value="1"/>
</dbReference>
<accession>A0ABS4DAH7</accession>
<gene>
    <name evidence="1" type="primary">brxL</name>
    <name evidence="1" type="ORF">EYB53_012145</name>
</gene>
<name>A0ABS4DAH7_9CHLR</name>
<reference evidence="1 2" key="1">
    <citation type="submission" date="2021-03" db="EMBL/GenBank/DDBJ databases">
        <authorList>
            <person name="Grouzdev D.S."/>
        </authorList>
    </citation>
    <scope>NUCLEOTIDE SEQUENCE [LARGE SCALE GENOMIC DNA]</scope>
    <source>
        <strain evidence="1 2">M50-1</strain>
    </source>
</reference>
<comment type="caution">
    <text evidence="1">The sequence shown here is derived from an EMBL/GenBank/DDBJ whole genome shotgun (WGS) entry which is preliminary data.</text>
</comment>
<organism evidence="1 2">
    <name type="scientific">Candidatus Chloroploca mongolica</name>
    <dbReference type="NCBI Taxonomy" id="2528176"/>
    <lineage>
        <taxon>Bacteria</taxon>
        <taxon>Bacillati</taxon>
        <taxon>Chloroflexota</taxon>
        <taxon>Chloroflexia</taxon>
        <taxon>Chloroflexales</taxon>
        <taxon>Chloroflexineae</taxon>
        <taxon>Oscillochloridaceae</taxon>
        <taxon>Candidatus Chloroploca</taxon>
    </lineage>
</organism>
<evidence type="ECO:0000313" key="2">
    <source>
        <dbReference type="Proteomes" id="UP001193081"/>
    </source>
</evidence>
<protein>
    <submittedName>
        <fullName evidence="1">BREX system Lon protease-like protein BrxL</fullName>
    </submittedName>
</protein>